<dbReference type="Proteomes" id="UP000295543">
    <property type="component" value="Unassembled WGS sequence"/>
</dbReference>
<keyword evidence="3" id="KW-1185">Reference proteome</keyword>
<proteinExistence type="predicted"/>
<reference evidence="2 3" key="1">
    <citation type="submission" date="2019-03" db="EMBL/GenBank/DDBJ databases">
        <title>Luteimonas zhaokaii sp.nov., isolated from the rectal contents of Plateau pika in Yushu, Qinghai Province, China.</title>
        <authorList>
            <person name="Zhang G."/>
        </authorList>
    </citation>
    <scope>NUCLEOTIDE SEQUENCE [LARGE SCALE GENOMIC DNA]</scope>
    <source>
        <strain evidence="2 3">THG-MD21</strain>
    </source>
</reference>
<dbReference type="OrthoDB" id="6402335at2"/>
<evidence type="ECO:0000313" key="3">
    <source>
        <dbReference type="Proteomes" id="UP000295543"/>
    </source>
</evidence>
<dbReference type="EMBL" id="SMTG01000003">
    <property type="protein sequence ID" value="TDK31553.1"/>
    <property type="molecule type" value="Genomic_DNA"/>
</dbReference>
<protein>
    <recommendedName>
        <fullName evidence="4">Lytic murein transglycosylase</fullName>
    </recommendedName>
</protein>
<evidence type="ECO:0000313" key="2">
    <source>
        <dbReference type="EMBL" id="TDK31553.1"/>
    </source>
</evidence>
<evidence type="ECO:0000256" key="1">
    <source>
        <dbReference type="SAM" id="SignalP"/>
    </source>
</evidence>
<accession>A0A4R5UA25</accession>
<dbReference type="AlphaFoldDB" id="A0A4R5UA25"/>
<feature type="signal peptide" evidence="1">
    <location>
        <begin position="1"/>
        <end position="28"/>
    </location>
</feature>
<sequence length="320" mass="34715">MRIGRTMGGAMCVLALCSCVSTSPRAPAVLITGDVDRFDALMARAGPTPDAATLQRDYLAPGSAALQAFDRETIGGAARLSDAIAGQPTRWRDALERCGTDTARAAAQADAQDVLQAYRRVFADFSAPPIHLLLGADHSSGMRLPGPRVAIALERVCATPDWRPGFRTLLAHEFAHAPQPEWPDDAPQRRDLLAWALREGAADYLGALVRGDDPSGAGNAWAMAREAALFAEFHRDRATMRAHWQGAAPDAVAIESGTRWFWNAESPERPQDLGYWIGQRIWHGYVTRAPDRTQALRRLLTLDDPDAVLQNSGYAPAVAD</sequence>
<feature type="chain" id="PRO_5020272619" description="Lytic murein transglycosylase" evidence="1">
    <location>
        <begin position="29"/>
        <end position="320"/>
    </location>
</feature>
<dbReference type="RefSeq" id="WP_133393577.1">
    <property type="nucleotide sequence ID" value="NZ_SMTG01000003.1"/>
</dbReference>
<organism evidence="2 3">
    <name type="scientific">Luteimonas terrae</name>
    <dbReference type="NCBI Taxonomy" id="1530191"/>
    <lineage>
        <taxon>Bacteria</taxon>
        <taxon>Pseudomonadati</taxon>
        <taxon>Pseudomonadota</taxon>
        <taxon>Gammaproteobacteria</taxon>
        <taxon>Lysobacterales</taxon>
        <taxon>Lysobacteraceae</taxon>
        <taxon>Luteimonas</taxon>
    </lineage>
</organism>
<evidence type="ECO:0008006" key="4">
    <source>
        <dbReference type="Google" id="ProtNLM"/>
    </source>
</evidence>
<dbReference type="PROSITE" id="PS51257">
    <property type="entry name" value="PROKAR_LIPOPROTEIN"/>
    <property type="match status" value="1"/>
</dbReference>
<comment type="caution">
    <text evidence="2">The sequence shown here is derived from an EMBL/GenBank/DDBJ whole genome shotgun (WGS) entry which is preliminary data.</text>
</comment>
<gene>
    <name evidence="2" type="ORF">E2F49_08890</name>
</gene>
<keyword evidence="1" id="KW-0732">Signal</keyword>
<name>A0A4R5UA25_9GAMM</name>